<sequence length="155" mass="17122">MNSEIINQTGNAEFAEIEAEISELESYFGDLGLDDDDQETSSDEFSELNVALAGSEFASESAETSGALTFIEIADGASEGMDDQQEFGWPNPSKYVTKKLAKKWIKWCLKFVKRVAKFRSCAPKLAFAVASYKREKYGTALKQAYSAAKCIKSKL</sequence>
<organism evidence="1">
    <name type="scientific">hydrothermal vent metagenome</name>
    <dbReference type="NCBI Taxonomy" id="652676"/>
    <lineage>
        <taxon>unclassified sequences</taxon>
        <taxon>metagenomes</taxon>
        <taxon>ecological metagenomes</taxon>
    </lineage>
</organism>
<accession>A0A3B0WG24</accession>
<name>A0A3B0WG24_9ZZZZ</name>
<gene>
    <name evidence="1" type="ORF">MNBD_GAMMA04-103</name>
</gene>
<reference evidence="1" key="1">
    <citation type="submission" date="2018-06" db="EMBL/GenBank/DDBJ databases">
        <authorList>
            <person name="Zhirakovskaya E."/>
        </authorList>
    </citation>
    <scope>NUCLEOTIDE SEQUENCE</scope>
</reference>
<dbReference type="EMBL" id="UOFB01000257">
    <property type="protein sequence ID" value="VAW48349.1"/>
    <property type="molecule type" value="Genomic_DNA"/>
</dbReference>
<protein>
    <submittedName>
        <fullName evidence="1">Uncharacterized protein</fullName>
    </submittedName>
</protein>
<proteinExistence type="predicted"/>
<evidence type="ECO:0000313" key="1">
    <source>
        <dbReference type="EMBL" id="VAW48349.1"/>
    </source>
</evidence>
<dbReference type="AlphaFoldDB" id="A0A3B0WG24"/>